<dbReference type="InterPro" id="IPR032675">
    <property type="entry name" value="LRR_dom_sf"/>
</dbReference>
<gene>
    <name evidence="1" type="ORF">CONCODRAFT_11099</name>
</gene>
<name>A0A137NW78_CONC2</name>
<evidence type="ECO:0008006" key="3">
    <source>
        <dbReference type="Google" id="ProtNLM"/>
    </source>
</evidence>
<keyword evidence="2" id="KW-1185">Reference proteome</keyword>
<organism evidence="1 2">
    <name type="scientific">Conidiobolus coronatus (strain ATCC 28846 / CBS 209.66 / NRRL 28638)</name>
    <name type="common">Delacroixia coronata</name>
    <dbReference type="NCBI Taxonomy" id="796925"/>
    <lineage>
        <taxon>Eukaryota</taxon>
        <taxon>Fungi</taxon>
        <taxon>Fungi incertae sedis</taxon>
        <taxon>Zoopagomycota</taxon>
        <taxon>Entomophthoromycotina</taxon>
        <taxon>Entomophthoromycetes</taxon>
        <taxon>Entomophthorales</taxon>
        <taxon>Ancylistaceae</taxon>
        <taxon>Conidiobolus</taxon>
    </lineage>
</organism>
<evidence type="ECO:0000313" key="2">
    <source>
        <dbReference type="Proteomes" id="UP000070444"/>
    </source>
</evidence>
<dbReference type="Gene3D" id="3.80.10.10">
    <property type="entry name" value="Ribonuclease Inhibitor"/>
    <property type="match status" value="1"/>
</dbReference>
<dbReference type="EMBL" id="KQ964675">
    <property type="protein sequence ID" value="KXN66931.1"/>
    <property type="molecule type" value="Genomic_DNA"/>
</dbReference>
<dbReference type="AlphaFoldDB" id="A0A137NW78"/>
<proteinExistence type="predicted"/>
<evidence type="ECO:0000313" key="1">
    <source>
        <dbReference type="EMBL" id="KXN66931.1"/>
    </source>
</evidence>
<accession>A0A137NW78</accession>
<dbReference type="SUPFAM" id="SSF52047">
    <property type="entry name" value="RNI-like"/>
    <property type="match status" value="1"/>
</dbReference>
<sequence length="352" mass="40867">MAKINKVVIQWELVFLFQEIKDKLSLYDLIEVSILSKLLRDKFKPLIFTCIEINEQKLSNRCNYFIDKDGNLPVINSSVIDRFLGTSKVFNSEIEFKAAKINPFTNSIKIEFNSYCQYSKEIILINIGKPCFYIFPLISLFINLTKLKLVECTVSIKDFNICISELKNIEVLELVKAEFIETTEKDTIVKSIKLPVNIKELSWFDNILTSPFDQSLAYEFLSKRISISSVKFDPPAIHYQELKKLKPPFNVKHPLFLIPFLQINPQLTSISVPYDNINVSLIKYLSTNPTITELCLDFQNIKRFRPMNFNPNLPYIKTLYLLNFNVNHYDSVCSFIKSCIDLDEAKVIHKAL</sequence>
<reference evidence="1 2" key="1">
    <citation type="journal article" date="2015" name="Genome Biol. Evol.">
        <title>Phylogenomic analyses indicate that early fungi evolved digesting cell walls of algal ancestors of land plants.</title>
        <authorList>
            <person name="Chang Y."/>
            <person name="Wang S."/>
            <person name="Sekimoto S."/>
            <person name="Aerts A.L."/>
            <person name="Choi C."/>
            <person name="Clum A."/>
            <person name="LaButti K.M."/>
            <person name="Lindquist E.A."/>
            <person name="Yee Ngan C."/>
            <person name="Ohm R.A."/>
            <person name="Salamov A.A."/>
            <person name="Grigoriev I.V."/>
            <person name="Spatafora J.W."/>
            <person name="Berbee M.L."/>
        </authorList>
    </citation>
    <scope>NUCLEOTIDE SEQUENCE [LARGE SCALE GENOMIC DNA]</scope>
    <source>
        <strain evidence="1 2">NRRL 28638</strain>
    </source>
</reference>
<protein>
    <recommendedName>
        <fullName evidence="3">F-box domain-containing protein</fullName>
    </recommendedName>
</protein>
<dbReference type="Proteomes" id="UP000070444">
    <property type="component" value="Unassembled WGS sequence"/>
</dbReference>